<dbReference type="EMBL" id="CP165734">
    <property type="protein sequence ID" value="XDV60252.1"/>
    <property type="molecule type" value="Genomic_DNA"/>
</dbReference>
<proteinExistence type="inferred from homology"/>
<dbReference type="PANTHER" id="PTHR43343:SF3">
    <property type="entry name" value="PROTEASE DO-LIKE 8, CHLOROPLASTIC"/>
    <property type="match status" value="1"/>
</dbReference>
<name>A0AB39XU79_9BRAD</name>
<evidence type="ECO:0000256" key="1">
    <source>
        <dbReference type="ARBA" id="ARBA00010541"/>
    </source>
</evidence>
<dbReference type="PRINTS" id="PR00834">
    <property type="entry name" value="PROTEASES2C"/>
</dbReference>
<dbReference type="InterPro" id="IPR009003">
    <property type="entry name" value="Peptidase_S1_PA"/>
</dbReference>
<dbReference type="SUPFAM" id="SSF50156">
    <property type="entry name" value="PDZ domain-like"/>
    <property type="match status" value="1"/>
</dbReference>
<dbReference type="Gene3D" id="2.40.10.10">
    <property type="entry name" value="Trypsin-like serine proteases"/>
    <property type="match status" value="2"/>
</dbReference>
<dbReference type="GO" id="GO:0004252">
    <property type="term" value="F:serine-type endopeptidase activity"/>
    <property type="evidence" value="ECO:0007669"/>
    <property type="project" value="InterPro"/>
</dbReference>
<reference evidence="6" key="1">
    <citation type="submission" date="2024-08" db="EMBL/GenBank/DDBJ databases">
        <authorList>
            <person name="Chaddad Z."/>
            <person name="Lamrabet M."/>
            <person name="Bouhnik O."/>
            <person name="Alami S."/>
            <person name="Wipf D."/>
            <person name="Courty P.E."/>
            <person name="Missbah El Idrissi M."/>
        </authorList>
    </citation>
    <scope>NUCLEOTIDE SEQUENCE</scope>
    <source>
        <strain evidence="6">LLZ17</strain>
    </source>
</reference>
<dbReference type="InterPro" id="IPR001478">
    <property type="entry name" value="PDZ"/>
</dbReference>
<dbReference type="Pfam" id="PF13180">
    <property type="entry name" value="PDZ_2"/>
    <property type="match status" value="1"/>
</dbReference>
<dbReference type="EC" id="3.4.21.-" evidence="6"/>
<dbReference type="RefSeq" id="WP_369725616.1">
    <property type="nucleotide sequence ID" value="NZ_CP165734.1"/>
</dbReference>
<dbReference type="InterPro" id="IPR051201">
    <property type="entry name" value="Chloro_Bact_Ser_Proteases"/>
</dbReference>
<evidence type="ECO:0000259" key="5">
    <source>
        <dbReference type="PROSITE" id="PS50106"/>
    </source>
</evidence>
<dbReference type="GO" id="GO:0006508">
    <property type="term" value="P:proteolysis"/>
    <property type="evidence" value="ECO:0007669"/>
    <property type="project" value="UniProtKB-KW"/>
</dbReference>
<accession>A0AB39XU79</accession>
<evidence type="ECO:0000256" key="2">
    <source>
        <dbReference type="ARBA" id="ARBA00022670"/>
    </source>
</evidence>
<organism evidence="6">
    <name type="scientific">Bradyrhizobium sp. LLZ17</name>
    <dbReference type="NCBI Taxonomy" id="3239388"/>
    <lineage>
        <taxon>Bacteria</taxon>
        <taxon>Pseudomonadati</taxon>
        <taxon>Pseudomonadota</taxon>
        <taxon>Alphaproteobacteria</taxon>
        <taxon>Hyphomicrobiales</taxon>
        <taxon>Nitrobacteraceae</taxon>
        <taxon>Bradyrhizobium</taxon>
    </lineage>
</organism>
<dbReference type="Pfam" id="PF13365">
    <property type="entry name" value="Trypsin_2"/>
    <property type="match status" value="1"/>
</dbReference>
<sequence>MTIRFLRVITVWLLCLATIWLIEPYLSALWLSASDPRPVAPRADLGSGEQATVRLFKNASPSVVHVFARSARSTSVFSDEQESVTQSGSGIIWDLAGHVVTNNHVINGTAQIGVRLTSGEFVAARVVGAAPNYDLAVLQLERPRSALHPIAVGRSADLQVGQSTFAIGNPYGLDQTLTSGIVSALGRRLPSVTAREVKGMIQTDAPINPGNSGGPLLDSAGRLIGVNSAILSGSGASAGIGFAIPVDIVNRVAAQLIRDGHVPLPGIGIVAAKQDEATSLGIDGVIILRTLPGSPAAQAGLEGASEDGVVRDIITEANGKPIHSMEELTSVLEDEGIGKQVELTIDRAGQSRTLKLTISDISQLDQR</sequence>
<keyword evidence="2 6" id="KW-0645">Protease</keyword>
<dbReference type="SUPFAM" id="SSF50494">
    <property type="entry name" value="Trypsin-like serine proteases"/>
    <property type="match status" value="1"/>
</dbReference>
<protein>
    <submittedName>
        <fullName evidence="6">S1C family serine protease</fullName>
        <ecNumber evidence="6">3.4.21.-</ecNumber>
    </submittedName>
</protein>
<dbReference type="InterPro" id="IPR036034">
    <property type="entry name" value="PDZ_sf"/>
</dbReference>
<dbReference type="AlphaFoldDB" id="A0AB39XU79"/>
<dbReference type="PANTHER" id="PTHR43343">
    <property type="entry name" value="PEPTIDASE S12"/>
    <property type="match status" value="1"/>
</dbReference>
<keyword evidence="3 6" id="KW-0378">Hydrolase</keyword>
<evidence type="ECO:0000256" key="3">
    <source>
        <dbReference type="ARBA" id="ARBA00022801"/>
    </source>
</evidence>
<comment type="similarity">
    <text evidence="1">Belongs to the peptidase S1C family.</text>
</comment>
<gene>
    <name evidence="6" type="ORF">AB8Z38_13380</name>
</gene>
<evidence type="ECO:0000313" key="6">
    <source>
        <dbReference type="EMBL" id="XDV60252.1"/>
    </source>
</evidence>
<dbReference type="InterPro" id="IPR001940">
    <property type="entry name" value="Peptidase_S1C"/>
</dbReference>
<dbReference type="Gene3D" id="2.30.42.10">
    <property type="match status" value="1"/>
</dbReference>
<evidence type="ECO:0000256" key="4">
    <source>
        <dbReference type="ARBA" id="ARBA00022825"/>
    </source>
</evidence>
<dbReference type="FunFam" id="2.40.10.10:FF:000001">
    <property type="entry name" value="Periplasmic serine protease DegS"/>
    <property type="match status" value="1"/>
</dbReference>
<feature type="domain" description="PDZ" evidence="5">
    <location>
        <begin position="253"/>
        <end position="349"/>
    </location>
</feature>
<dbReference type="InterPro" id="IPR043504">
    <property type="entry name" value="Peptidase_S1_PA_chymotrypsin"/>
</dbReference>
<dbReference type="PROSITE" id="PS50106">
    <property type="entry name" value="PDZ"/>
    <property type="match status" value="1"/>
</dbReference>
<keyword evidence="4" id="KW-0720">Serine protease</keyword>